<dbReference type="EMBL" id="LXQA010042809">
    <property type="protein sequence ID" value="MCI00309.1"/>
    <property type="molecule type" value="Genomic_DNA"/>
</dbReference>
<evidence type="ECO:0000313" key="2">
    <source>
        <dbReference type="Proteomes" id="UP000265520"/>
    </source>
</evidence>
<dbReference type="AlphaFoldDB" id="A0A392NMF4"/>
<name>A0A392NMF4_9FABA</name>
<proteinExistence type="predicted"/>
<evidence type="ECO:0000313" key="1">
    <source>
        <dbReference type="EMBL" id="MCI00309.1"/>
    </source>
</evidence>
<protein>
    <submittedName>
        <fullName evidence="1">Uncharacterized protein</fullName>
    </submittedName>
</protein>
<comment type="caution">
    <text evidence="1">The sequence shown here is derived from an EMBL/GenBank/DDBJ whole genome shotgun (WGS) entry which is preliminary data.</text>
</comment>
<accession>A0A392NMF4</accession>
<reference evidence="1 2" key="1">
    <citation type="journal article" date="2018" name="Front. Plant Sci.">
        <title>Red Clover (Trifolium pratense) and Zigzag Clover (T. medium) - A Picture of Genomic Similarities and Differences.</title>
        <authorList>
            <person name="Dluhosova J."/>
            <person name="Istvanek J."/>
            <person name="Nedelnik J."/>
            <person name="Repkova J."/>
        </authorList>
    </citation>
    <scope>NUCLEOTIDE SEQUENCE [LARGE SCALE GENOMIC DNA]</scope>
    <source>
        <strain evidence="2">cv. 10/8</strain>
        <tissue evidence="1">Leaf</tissue>
    </source>
</reference>
<organism evidence="1 2">
    <name type="scientific">Trifolium medium</name>
    <dbReference type="NCBI Taxonomy" id="97028"/>
    <lineage>
        <taxon>Eukaryota</taxon>
        <taxon>Viridiplantae</taxon>
        <taxon>Streptophyta</taxon>
        <taxon>Embryophyta</taxon>
        <taxon>Tracheophyta</taxon>
        <taxon>Spermatophyta</taxon>
        <taxon>Magnoliopsida</taxon>
        <taxon>eudicotyledons</taxon>
        <taxon>Gunneridae</taxon>
        <taxon>Pentapetalae</taxon>
        <taxon>rosids</taxon>
        <taxon>fabids</taxon>
        <taxon>Fabales</taxon>
        <taxon>Fabaceae</taxon>
        <taxon>Papilionoideae</taxon>
        <taxon>50 kb inversion clade</taxon>
        <taxon>NPAAA clade</taxon>
        <taxon>Hologalegina</taxon>
        <taxon>IRL clade</taxon>
        <taxon>Trifolieae</taxon>
        <taxon>Trifolium</taxon>
    </lineage>
</organism>
<keyword evidence="2" id="KW-1185">Reference proteome</keyword>
<sequence>MKAKKQRNGGKREKAAQLLAEELGSSAADFTVLFAGHEKRDK</sequence>
<dbReference type="Proteomes" id="UP000265520">
    <property type="component" value="Unassembled WGS sequence"/>
</dbReference>